<dbReference type="Pfam" id="PF03150">
    <property type="entry name" value="CCP_MauG"/>
    <property type="match status" value="1"/>
</dbReference>
<name>A0A420B6K0_SPHD1</name>
<dbReference type="InterPro" id="IPR004852">
    <property type="entry name" value="Di-haem_cyt_c_peroxidsae"/>
</dbReference>
<keyword evidence="9" id="KW-0575">Peroxidase</keyword>
<dbReference type="InterPro" id="IPR038352">
    <property type="entry name" value="Imelysin_sf"/>
</dbReference>
<dbReference type="GO" id="GO:0009055">
    <property type="term" value="F:electron transfer activity"/>
    <property type="evidence" value="ECO:0007669"/>
    <property type="project" value="InterPro"/>
</dbReference>
<evidence type="ECO:0000256" key="7">
    <source>
        <dbReference type="PROSITE-ProRule" id="PRU00433"/>
    </source>
</evidence>
<comment type="caution">
    <text evidence="9">The sequence shown here is derived from an EMBL/GenBank/DDBJ whole genome shotgun (WGS) entry which is preliminary data.</text>
</comment>
<evidence type="ECO:0000259" key="8">
    <source>
        <dbReference type="PROSITE" id="PS51007"/>
    </source>
</evidence>
<evidence type="ECO:0000256" key="2">
    <source>
        <dbReference type="ARBA" id="ARBA00022617"/>
    </source>
</evidence>
<feature type="domain" description="Cytochrome c" evidence="8">
    <location>
        <begin position="455"/>
        <end position="596"/>
    </location>
</feature>
<keyword evidence="6 7" id="KW-0408">Iron</keyword>
<evidence type="ECO:0000313" key="9">
    <source>
        <dbReference type="EMBL" id="RKE52321.1"/>
    </source>
</evidence>
<dbReference type="GO" id="GO:0004130">
    <property type="term" value="F:cytochrome-c peroxidase activity"/>
    <property type="evidence" value="ECO:0007669"/>
    <property type="project" value="TreeGrafter"/>
</dbReference>
<evidence type="ECO:0000256" key="1">
    <source>
        <dbReference type="ARBA" id="ARBA00004196"/>
    </source>
</evidence>
<keyword evidence="4" id="KW-0732">Signal</keyword>
<keyword evidence="5" id="KW-0560">Oxidoreductase</keyword>
<dbReference type="InterPro" id="IPR009056">
    <property type="entry name" value="Cyt_c-like_dom"/>
</dbReference>
<keyword evidence="3 7" id="KW-0479">Metal-binding</keyword>
<sequence length="597" mass="67602">MKYWLVSGLIAIVLLAIMCKGNQETDPQDLPAIRQQVLKINTAFDKQIDQQIANVENNSSDQQLQQGFDQLRLTYKTMEWAVGYFMPETARFLNGPNLDEIELEENAVIEAEGLQTLEEYFYPSYQKEEKQQIIRFLKKLKNKSLAINTYFEVNTLSLPQLMESLRNEVFRITTLGVTGFDTPISGKGLVESTHALDGVADVLRMIKGQVNHPGEIENILGLIKTTNTILGKSADRNQFDYLGLMDQHLNKISDALHQFRKSEGIPSLQVNHPISPDASNLFSEDAFNPDFFVPSERQKMSPEKVTLGAKLFRDNILSGDQTRSCISCHHADKAFADGVKVPSTLSGAKMDRNTPSLSYSNYQHGQFWDMRREDLEGQSMDVITNKDEMHGSMTEIAKRLNQHKTYTKEFNKIYKTDTVENWQVQNVLASYVRSLSTFNSRFDRYMRGQTQLLTADEKAGFNLFVGKAKCATCHFVPLFNGTVPPEYAKTESEVLGVAVDYRNKQLDPDRGRGRYHETVPQLQYSFKTPTVRNSSKTAPYMHNGGYVTLEQVMDFYNKGGGQQFGFKLDNQTLPTDTLGLTAKETAKIIAFLKALDD</sequence>
<evidence type="ECO:0000256" key="5">
    <source>
        <dbReference type="ARBA" id="ARBA00023002"/>
    </source>
</evidence>
<dbReference type="EMBL" id="RAPY01000002">
    <property type="protein sequence ID" value="RKE52321.1"/>
    <property type="molecule type" value="Genomic_DNA"/>
</dbReference>
<dbReference type="Gene3D" id="1.10.760.10">
    <property type="entry name" value="Cytochrome c-like domain"/>
    <property type="match status" value="2"/>
</dbReference>
<keyword evidence="10" id="KW-1185">Reference proteome</keyword>
<evidence type="ECO:0000256" key="6">
    <source>
        <dbReference type="ARBA" id="ARBA00023004"/>
    </source>
</evidence>
<reference evidence="9 10" key="1">
    <citation type="submission" date="2018-09" db="EMBL/GenBank/DDBJ databases">
        <title>Genomic Encyclopedia of Type Strains, Phase III (KMG-III): the genomes of soil and plant-associated and newly described type strains.</title>
        <authorList>
            <person name="Whitman W."/>
        </authorList>
    </citation>
    <scope>NUCLEOTIDE SEQUENCE [LARGE SCALE GENOMIC DNA]</scope>
    <source>
        <strain evidence="9 10">CECT 7938</strain>
    </source>
</reference>
<accession>A0A420B6K0</accession>
<dbReference type="Gene3D" id="1.20.1420.20">
    <property type="entry name" value="M75 peptidase, HXXE motif"/>
    <property type="match status" value="1"/>
</dbReference>
<dbReference type="GO" id="GO:0046872">
    <property type="term" value="F:metal ion binding"/>
    <property type="evidence" value="ECO:0007669"/>
    <property type="project" value="UniProtKB-KW"/>
</dbReference>
<dbReference type="RefSeq" id="WP_120259374.1">
    <property type="nucleotide sequence ID" value="NZ_RAPY01000002.1"/>
</dbReference>
<dbReference type="SUPFAM" id="SSF46626">
    <property type="entry name" value="Cytochrome c"/>
    <property type="match status" value="2"/>
</dbReference>
<dbReference type="OrthoDB" id="9805202at2"/>
<dbReference type="PANTHER" id="PTHR30600">
    <property type="entry name" value="CYTOCHROME C PEROXIDASE-RELATED"/>
    <property type="match status" value="1"/>
</dbReference>
<protein>
    <submittedName>
        <fullName evidence="9">Cytochrome c peroxidase</fullName>
    </submittedName>
</protein>
<evidence type="ECO:0000313" key="10">
    <source>
        <dbReference type="Proteomes" id="UP000286246"/>
    </source>
</evidence>
<dbReference type="AlphaFoldDB" id="A0A420B6K0"/>
<dbReference type="PANTHER" id="PTHR30600:SF10">
    <property type="entry name" value="BLL6722 PROTEIN"/>
    <property type="match status" value="1"/>
</dbReference>
<dbReference type="PROSITE" id="PS51007">
    <property type="entry name" value="CYTC"/>
    <property type="match status" value="1"/>
</dbReference>
<dbReference type="InterPro" id="IPR051395">
    <property type="entry name" value="Cytochrome_c_Peroxidase/MauG"/>
</dbReference>
<organism evidence="9 10">
    <name type="scientific">Sphingobacterium detergens</name>
    <dbReference type="NCBI Taxonomy" id="1145106"/>
    <lineage>
        <taxon>Bacteria</taxon>
        <taxon>Pseudomonadati</taxon>
        <taxon>Bacteroidota</taxon>
        <taxon>Sphingobacteriia</taxon>
        <taxon>Sphingobacteriales</taxon>
        <taxon>Sphingobacteriaceae</taxon>
        <taxon>Sphingobacterium</taxon>
    </lineage>
</organism>
<proteinExistence type="predicted"/>
<dbReference type="Proteomes" id="UP000286246">
    <property type="component" value="Unassembled WGS sequence"/>
</dbReference>
<comment type="subcellular location">
    <subcellularLocation>
        <location evidence="1">Cell envelope</location>
    </subcellularLocation>
</comment>
<evidence type="ECO:0000256" key="3">
    <source>
        <dbReference type="ARBA" id="ARBA00022723"/>
    </source>
</evidence>
<keyword evidence="2 7" id="KW-0349">Heme</keyword>
<evidence type="ECO:0000256" key="4">
    <source>
        <dbReference type="ARBA" id="ARBA00022729"/>
    </source>
</evidence>
<gene>
    <name evidence="9" type="ORF">DFQ12_2555</name>
</gene>
<dbReference type="InterPro" id="IPR036909">
    <property type="entry name" value="Cyt_c-like_dom_sf"/>
</dbReference>
<dbReference type="GO" id="GO:0030313">
    <property type="term" value="C:cell envelope"/>
    <property type="evidence" value="ECO:0007669"/>
    <property type="project" value="UniProtKB-SubCell"/>
</dbReference>
<dbReference type="GO" id="GO:0020037">
    <property type="term" value="F:heme binding"/>
    <property type="evidence" value="ECO:0007669"/>
    <property type="project" value="InterPro"/>
</dbReference>